<proteinExistence type="inferred from homology"/>
<dbReference type="Pfam" id="PF00582">
    <property type="entry name" value="Usp"/>
    <property type="match status" value="1"/>
</dbReference>
<dbReference type="PANTHER" id="PTHR46268">
    <property type="entry name" value="STRESS RESPONSE PROTEIN NHAX"/>
    <property type="match status" value="1"/>
</dbReference>
<comment type="similarity">
    <text evidence="1">Belongs to the universal stress protein A family.</text>
</comment>
<dbReference type="EMBL" id="DXFP01000032">
    <property type="protein sequence ID" value="HIX01872.1"/>
    <property type="molecule type" value="Genomic_DNA"/>
</dbReference>
<feature type="domain" description="UspA" evidence="2">
    <location>
        <begin position="9"/>
        <end position="147"/>
    </location>
</feature>
<evidence type="ECO:0000259" key="2">
    <source>
        <dbReference type="Pfam" id="PF00582"/>
    </source>
</evidence>
<organism evidence="3 4">
    <name type="scientific">Candidatus Ligilactobacillus excrementigallinarum</name>
    <dbReference type="NCBI Taxonomy" id="2838641"/>
    <lineage>
        <taxon>Bacteria</taxon>
        <taxon>Bacillati</taxon>
        <taxon>Bacillota</taxon>
        <taxon>Bacilli</taxon>
        <taxon>Lactobacillales</taxon>
        <taxon>Lactobacillaceae</taxon>
        <taxon>Ligilactobacillus</taxon>
    </lineage>
</organism>
<dbReference type="Proteomes" id="UP000823963">
    <property type="component" value="Unassembled WGS sequence"/>
</dbReference>
<dbReference type="InterPro" id="IPR014729">
    <property type="entry name" value="Rossmann-like_a/b/a_fold"/>
</dbReference>
<dbReference type="PANTHER" id="PTHR46268:SF6">
    <property type="entry name" value="UNIVERSAL STRESS PROTEIN UP12"/>
    <property type="match status" value="1"/>
</dbReference>
<evidence type="ECO:0000256" key="1">
    <source>
        <dbReference type="ARBA" id="ARBA00008791"/>
    </source>
</evidence>
<evidence type="ECO:0000313" key="4">
    <source>
        <dbReference type="Proteomes" id="UP000823963"/>
    </source>
</evidence>
<comment type="caution">
    <text evidence="3">The sequence shown here is derived from an EMBL/GenBank/DDBJ whole genome shotgun (WGS) entry which is preliminary data.</text>
</comment>
<reference evidence="3" key="1">
    <citation type="journal article" date="2021" name="PeerJ">
        <title>Extensive microbial diversity within the chicken gut microbiome revealed by metagenomics and culture.</title>
        <authorList>
            <person name="Gilroy R."/>
            <person name="Ravi A."/>
            <person name="Getino M."/>
            <person name="Pursley I."/>
            <person name="Horton D.L."/>
            <person name="Alikhan N.F."/>
            <person name="Baker D."/>
            <person name="Gharbi K."/>
            <person name="Hall N."/>
            <person name="Watson M."/>
            <person name="Adriaenssens E.M."/>
            <person name="Foster-Nyarko E."/>
            <person name="Jarju S."/>
            <person name="Secka A."/>
            <person name="Antonio M."/>
            <person name="Oren A."/>
            <person name="Chaudhuri R.R."/>
            <person name="La Ragione R."/>
            <person name="Hildebrand F."/>
            <person name="Pallen M.J."/>
        </authorList>
    </citation>
    <scope>NUCLEOTIDE SEQUENCE</scope>
    <source>
        <strain evidence="3">6627</strain>
    </source>
</reference>
<dbReference type="InterPro" id="IPR006016">
    <property type="entry name" value="UspA"/>
</dbReference>
<evidence type="ECO:0000313" key="3">
    <source>
        <dbReference type="EMBL" id="HIX01872.1"/>
    </source>
</evidence>
<name>A0A9D2AAM1_9LACO</name>
<gene>
    <name evidence="3" type="ORF">H9861_03865</name>
</gene>
<dbReference type="Gene3D" id="3.40.50.620">
    <property type="entry name" value="HUPs"/>
    <property type="match status" value="1"/>
</dbReference>
<accession>A0A9D2AAM1</accession>
<sequence>MDTEKIKNIKRILVGVDDSEDAQLAFRVAMNRAIEMNAALYITSILEKDEMNVYQILDADYIHKQIDKLNKHVKEYQKIAEEAGVREVHTITGQGDAGETIVKEIIPQVNPDLLIIGALAKEGIEKYFGSQAAYMAKYAPISVLVVR</sequence>
<dbReference type="CDD" id="cd00293">
    <property type="entry name" value="USP-like"/>
    <property type="match status" value="1"/>
</dbReference>
<dbReference type="AlphaFoldDB" id="A0A9D2AAM1"/>
<dbReference type="InterPro" id="IPR006015">
    <property type="entry name" value="Universal_stress_UspA"/>
</dbReference>
<protein>
    <submittedName>
        <fullName evidence="3">Universal stress protein</fullName>
    </submittedName>
</protein>
<dbReference type="PRINTS" id="PR01438">
    <property type="entry name" value="UNVRSLSTRESS"/>
</dbReference>
<reference evidence="3" key="2">
    <citation type="submission" date="2021-04" db="EMBL/GenBank/DDBJ databases">
        <authorList>
            <person name="Gilroy R."/>
        </authorList>
    </citation>
    <scope>NUCLEOTIDE SEQUENCE</scope>
    <source>
        <strain evidence="3">6627</strain>
    </source>
</reference>
<dbReference type="SUPFAM" id="SSF52402">
    <property type="entry name" value="Adenine nucleotide alpha hydrolases-like"/>
    <property type="match status" value="1"/>
</dbReference>